<evidence type="ECO:0000313" key="4">
    <source>
        <dbReference type="EMBL" id="EJW96237.1"/>
    </source>
</evidence>
<dbReference type="GO" id="GO:0016747">
    <property type="term" value="F:acyltransferase activity, transferring groups other than amino-acyl groups"/>
    <property type="evidence" value="ECO:0007669"/>
    <property type="project" value="InterPro"/>
</dbReference>
<dbReference type="AlphaFoldDB" id="J9G351"/>
<dbReference type="PANTHER" id="PTHR43877:SF2">
    <property type="entry name" value="AMINOALKYLPHOSPHONATE N-ACETYLTRANSFERASE-RELATED"/>
    <property type="match status" value="1"/>
</dbReference>
<keyword evidence="2" id="KW-0012">Acyltransferase</keyword>
<dbReference type="EMBL" id="AMCI01005388">
    <property type="protein sequence ID" value="EJW96237.1"/>
    <property type="molecule type" value="Genomic_DNA"/>
</dbReference>
<dbReference type="CDD" id="cd04301">
    <property type="entry name" value="NAT_SF"/>
    <property type="match status" value="1"/>
</dbReference>
<organism evidence="4">
    <name type="scientific">gut metagenome</name>
    <dbReference type="NCBI Taxonomy" id="749906"/>
    <lineage>
        <taxon>unclassified sequences</taxon>
        <taxon>metagenomes</taxon>
        <taxon>organismal metagenomes</taxon>
    </lineage>
</organism>
<evidence type="ECO:0000256" key="2">
    <source>
        <dbReference type="ARBA" id="ARBA00023315"/>
    </source>
</evidence>
<keyword evidence="1 4" id="KW-0808">Transferase</keyword>
<gene>
    <name evidence="4" type="ORF">EVA_15663</name>
</gene>
<dbReference type="InterPro" id="IPR016181">
    <property type="entry name" value="Acyl_CoA_acyltransferase"/>
</dbReference>
<dbReference type="SUPFAM" id="SSF55729">
    <property type="entry name" value="Acyl-CoA N-acyltransferases (Nat)"/>
    <property type="match status" value="1"/>
</dbReference>
<accession>J9G351</accession>
<evidence type="ECO:0000259" key="3">
    <source>
        <dbReference type="PROSITE" id="PS51186"/>
    </source>
</evidence>
<dbReference type="PANTHER" id="PTHR43877">
    <property type="entry name" value="AMINOALKYLPHOSPHONATE N-ACETYLTRANSFERASE-RELATED-RELATED"/>
    <property type="match status" value="1"/>
</dbReference>
<dbReference type="Pfam" id="PF13673">
    <property type="entry name" value="Acetyltransf_10"/>
    <property type="match status" value="1"/>
</dbReference>
<evidence type="ECO:0000256" key="1">
    <source>
        <dbReference type="ARBA" id="ARBA00022679"/>
    </source>
</evidence>
<reference evidence="4" key="1">
    <citation type="journal article" date="2012" name="PLoS ONE">
        <title>Gene sets for utilization of primary and secondary nutrition supplies in the distal gut of endangered iberian lynx.</title>
        <authorList>
            <person name="Alcaide M."/>
            <person name="Messina E."/>
            <person name="Richter M."/>
            <person name="Bargiela R."/>
            <person name="Peplies J."/>
            <person name="Huws S.A."/>
            <person name="Newbold C.J."/>
            <person name="Golyshin P.N."/>
            <person name="Simon M.A."/>
            <person name="Lopez G."/>
            <person name="Yakimov M.M."/>
            <person name="Ferrer M."/>
        </authorList>
    </citation>
    <scope>NUCLEOTIDE SEQUENCE</scope>
</reference>
<name>J9G351_9ZZZZ</name>
<dbReference type="Gene3D" id="3.40.630.30">
    <property type="match status" value="1"/>
</dbReference>
<dbReference type="InterPro" id="IPR050832">
    <property type="entry name" value="Bact_Acetyltransf"/>
</dbReference>
<protein>
    <submittedName>
        <fullName evidence="4">Acetyltransferase, GNAT family</fullName>
    </submittedName>
</protein>
<feature type="domain" description="N-acetyltransferase" evidence="3">
    <location>
        <begin position="7"/>
        <end position="170"/>
    </location>
</feature>
<dbReference type="PROSITE" id="PS51186">
    <property type="entry name" value="GNAT"/>
    <property type="match status" value="1"/>
</dbReference>
<proteinExistence type="predicted"/>
<comment type="caution">
    <text evidence="4">The sequence shown here is derived from an EMBL/GenBank/DDBJ whole genome shotgun (WGS) entry which is preliminary data.</text>
</comment>
<sequence length="170" mass="19543">MNTNNSLRIRPATTADIPLIHDLADVAFRATYRDILSPEQLDYMMEWMYAPDSLHRQMETEGHLYYIAWTDGVPAGYVSIQPEGAHTFHLQKIYILPHLQGQHIGQALFEQAVNVVKTLHPGACQLRLNVNRNNKALHFYEHLGMRKVDEGDFPIGQGYYMNDYIMALDL</sequence>
<dbReference type="InterPro" id="IPR000182">
    <property type="entry name" value="GNAT_dom"/>
</dbReference>